<evidence type="ECO:0000256" key="1">
    <source>
        <dbReference type="SAM" id="MobiDB-lite"/>
    </source>
</evidence>
<dbReference type="STRING" id="1121279.SAMN02745887_03707"/>
<evidence type="ECO:0000313" key="2">
    <source>
        <dbReference type="EMBL" id="SFZ79521.1"/>
    </source>
</evidence>
<sequence>MGRPVIVLGDATDHGGRVIGGDMSTNVDGKPIARVGDMVSCPKCKGTFPIIEGVVDTIFSTQPVAVHGHKTACGATLIGSQTLLLVHVAAGNVYRSVPAPTTSKSSPPVGDGGSDARESRDEQAHQYDMHFLVQDKQTGQPLRQIRYKITLSNGKTSLGYTDDNGLTQTVSADSALTATIEAPYYDNDPASDAYANCGPDTCNC</sequence>
<evidence type="ECO:0000313" key="3">
    <source>
        <dbReference type="Proteomes" id="UP000186513"/>
    </source>
</evidence>
<keyword evidence="3" id="KW-1185">Reference proteome</keyword>
<accession>A0A1K2HSI7</accession>
<gene>
    <name evidence="2" type="ORF">SAMN02745887_03707</name>
</gene>
<dbReference type="InterPro" id="IPR008727">
    <property type="entry name" value="PAAR_motif"/>
</dbReference>
<dbReference type="AlphaFoldDB" id="A0A1K2HSI7"/>
<organism evidence="2 3">
    <name type="scientific">Chitinimonas taiwanensis DSM 18899</name>
    <dbReference type="NCBI Taxonomy" id="1121279"/>
    <lineage>
        <taxon>Bacteria</taxon>
        <taxon>Pseudomonadati</taxon>
        <taxon>Pseudomonadota</taxon>
        <taxon>Betaproteobacteria</taxon>
        <taxon>Neisseriales</taxon>
        <taxon>Chitinibacteraceae</taxon>
        <taxon>Chitinimonas</taxon>
    </lineage>
</organism>
<feature type="region of interest" description="Disordered" evidence="1">
    <location>
        <begin position="96"/>
        <end position="123"/>
    </location>
</feature>
<dbReference type="Pfam" id="PF05488">
    <property type="entry name" value="PAAR_motif"/>
    <property type="match status" value="1"/>
</dbReference>
<dbReference type="EMBL" id="FPKR01000018">
    <property type="protein sequence ID" value="SFZ79521.1"/>
    <property type="molecule type" value="Genomic_DNA"/>
</dbReference>
<dbReference type="OrthoDB" id="8565659at2"/>
<feature type="compositionally biased region" description="Basic and acidic residues" evidence="1">
    <location>
        <begin position="114"/>
        <end position="123"/>
    </location>
</feature>
<name>A0A1K2HSI7_9NEIS</name>
<dbReference type="RefSeq" id="WP_072430179.1">
    <property type="nucleotide sequence ID" value="NZ_FPKR01000018.1"/>
</dbReference>
<reference evidence="2 3" key="1">
    <citation type="submission" date="2016-11" db="EMBL/GenBank/DDBJ databases">
        <authorList>
            <person name="Jaros S."/>
            <person name="Januszkiewicz K."/>
            <person name="Wedrychowicz H."/>
        </authorList>
    </citation>
    <scope>NUCLEOTIDE SEQUENCE [LARGE SCALE GENOMIC DNA]</scope>
    <source>
        <strain evidence="2 3">DSM 18899</strain>
    </source>
</reference>
<proteinExistence type="predicted"/>
<dbReference type="Proteomes" id="UP000186513">
    <property type="component" value="Unassembled WGS sequence"/>
</dbReference>
<dbReference type="Gene3D" id="2.60.200.60">
    <property type="match status" value="1"/>
</dbReference>
<dbReference type="CDD" id="cd14744">
    <property type="entry name" value="PAAR_CT_2"/>
    <property type="match status" value="1"/>
</dbReference>
<protein>
    <submittedName>
        <fullName evidence="2">Zn-binding Pro-Ala-Ala-Arg (PAAR) domain-containing protein, incolved in TypeVI secretion</fullName>
    </submittedName>
</protein>